<reference evidence="3 4" key="1">
    <citation type="submission" date="2019-07" db="EMBL/GenBank/DDBJ databases">
        <title>Whole genome shotgun sequence of Nocardia ninae NBRC 108245.</title>
        <authorList>
            <person name="Hosoyama A."/>
            <person name="Uohara A."/>
            <person name="Ohji S."/>
            <person name="Ichikawa N."/>
        </authorList>
    </citation>
    <scope>NUCLEOTIDE SEQUENCE [LARGE SCALE GENOMIC DNA]</scope>
    <source>
        <strain evidence="3 4">NBRC 108245</strain>
    </source>
</reference>
<accession>A0A511MRA9</accession>
<organism evidence="3 4">
    <name type="scientific">Nocardia ninae NBRC 108245</name>
    <dbReference type="NCBI Taxonomy" id="1210091"/>
    <lineage>
        <taxon>Bacteria</taxon>
        <taxon>Bacillati</taxon>
        <taxon>Actinomycetota</taxon>
        <taxon>Actinomycetes</taxon>
        <taxon>Mycobacteriales</taxon>
        <taxon>Nocardiaceae</taxon>
        <taxon>Nocardia</taxon>
    </lineage>
</organism>
<keyword evidence="1" id="KW-0472">Membrane</keyword>
<feature type="transmembrane region" description="Helical" evidence="1">
    <location>
        <begin position="155"/>
        <end position="177"/>
    </location>
</feature>
<feature type="transmembrane region" description="Helical" evidence="1">
    <location>
        <begin position="120"/>
        <end position="143"/>
    </location>
</feature>
<dbReference type="PANTHER" id="PTHR35797">
    <property type="entry name" value="PROTEASE-RELATED"/>
    <property type="match status" value="1"/>
</dbReference>
<sequence>MIARRNDFVLFLLVAIGAAWVLASGPWLDGAGLRSGLWLHTGAAMMMLSPALGVLAVWWYRRLSWSALVAQNGLRLGPRPRRTVWLMVIAWFGTPLVLWLAFGLSALFDVYVFEFSRPEIIAAVIVEAVTVATLSTLPFALAEELGWRGWLMPQLTGRLGLVGGIVATGMIWALWHAPLTLLGYNYPNLGAWAAVAFIGFCVPFGAILGWLRMRTGSIWPCAVAHAAFNGSAMVFGLFGSTTYAANPLWAGYGFVGWGVLTVLATVLFTCFPVRPVVVRPGFFALPAHSRPSLG</sequence>
<dbReference type="InterPro" id="IPR003675">
    <property type="entry name" value="Rce1/LyrA-like_dom"/>
</dbReference>
<evidence type="ECO:0000313" key="4">
    <source>
        <dbReference type="Proteomes" id="UP000321424"/>
    </source>
</evidence>
<dbReference type="Pfam" id="PF02517">
    <property type="entry name" value="Rce1-like"/>
    <property type="match status" value="1"/>
</dbReference>
<feature type="transmembrane region" description="Helical" evidence="1">
    <location>
        <begin position="250"/>
        <end position="271"/>
    </location>
</feature>
<dbReference type="PRINTS" id="PR01414">
    <property type="entry name" value="CCMBBIOGNSIS"/>
</dbReference>
<feature type="domain" description="CAAX prenyl protease 2/Lysostaphin resistance protein A-like" evidence="2">
    <location>
        <begin position="131"/>
        <end position="230"/>
    </location>
</feature>
<evidence type="ECO:0000256" key="1">
    <source>
        <dbReference type="SAM" id="Phobius"/>
    </source>
</evidence>
<gene>
    <name evidence="3" type="ORF">NN4_76620</name>
</gene>
<dbReference type="AlphaFoldDB" id="A0A511MRA9"/>
<dbReference type="PANTHER" id="PTHR35797:SF1">
    <property type="entry name" value="PROTEASE"/>
    <property type="match status" value="1"/>
</dbReference>
<keyword evidence="1" id="KW-0812">Transmembrane</keyword>
<feature type="transmembrane region" description="Helical" evidence="1">
    <location>
        <begin position="189"/>
        <end position="211"/>
    </location>
</feature>
<dbReference type="GO" id="GO:0004175">
    <property type="term" value="F:endopeptidase activity"/>
    <property type="evidence" value="ECO:0007669"/>
    <property type="project" value="UniProtKB-ARBA"/>
</dbReference>
<protein>
    <submittedName>
        <fullName evidence="3">Abortive infection protein</fullName>
    </submittedName>
</protein>
<dbReference type="OrthoDB" id="3693644at2"/>
<evidence type="ECO:0000259" key="2">
    <source>
        <dbReference type="Pfam" id="PF02517"/>
    </source>
</evidence>
<comment type="caution">
    <text evidence="3">The sequence shown here is derived from an EMBL/GenBank/DDBJ whole genome shotgun (WGS) entry which is preliminary data.</text>
</comment>
<keyword evidence="1" id="KW-1133">Transmembrane helix</keyword>
<feature type="transmembrane region" description="Helical" evidence="1">
    <location>
        <begin position="39"/>
        <end position="60"/>
    </location>
</feature>
<feature type="transmembrane region" description="Helical" evidence="1">
    <location>
        <begin position="218"/>
        <end position="238"/>
    </location>
</feature>
<dbReference type="InterPro" id="IPR042150">
    <property type="entry name" value="MmRce1-like"/>
</dbReference>
<dbReference type="RefSeq" id="WP_147141281.1">
    <property type="nucleotide sequence ID" value="NZ_BJXA01000087.1"/>
</dbReference>
<dbReference type="EMBL" id="BJXA01000087">
    <property type="protein sequence ID" value="GEM43143.1"/>
    <property type="molecule type" value="Genomic_DNA"/>
</dbReference>
<dbReference type="Proteomes" id="UP000321424">
    <property type="component" value="Unassembled WGS sequence"/>
</dbReference>
<name>A0A511MRA9_9NOCA</name>
<dbReference type="GO" id="GO:0080120">
    <property type="term" value="P:CAAX-box protein maturation"/>
    <property type="evidence" value="ECO:0007669"/>
    <property type="project" value="UniProtKB-ARBA"/>
</dbReference>
<proteinExistence type="predicted"/>
<evidence type="ECO:0000313" key="3">
    <source>
        <dbReference type="EMBL" id="GEM43143.1"/>
    </source>
</evidence>
<keyword evidence="4" id="KW-1185">Reference proteome</keyword>
<feature type="transmembrane region" description="Helical" evidence="1">
    <location>
        <begin position="84"/>
        <end position="108"/>
    </location>
</feature>